<keyword evidence="2" id="KW-0539">Nucleus</keyword>
<dbReference type="PROSITE" id="PS00463">
    <property type="entry name" value="ZN2_CY6_FUNGAL_1"/>
    <property type="match status" value="1"/>
</dbReference>
<evidence type="ECO:0000256" key="3">
    <source>
        <dbReference type="SAM" id="MobiDB-lite"/>
    </source>
</evidence>
<dbReference type="GO" id="GO:0005634">
    <property type="term" value="C:nucleus"/>
    <property type="evidence" value="ECO:0007669"/>
    <property type="project" value="UniProtKB-SubCell"/>
</dbReference>
<dbReference type="Pfam" id="PF00172">
    <property type="entry name" value="Zn_clus"/>
    <property type="match status" value="1"/>
</dbReference>
<dbReference type="Proteomes" id="UP000799424">
    <property type="component" value="Unassembled WGS sequence"/>
</dbReference>
<feature type="region of interest" description="Disordered" evidence="3">
    <location>
        <begin position="98"/>
        <end position="123"/>
    </location>
</feature>
<organism evidence="5 6">
    <name type="scientific">Ophiobolus disseminans</name>
    <dbReference type="NCBI Taxonomy" id="1469910"/>
    <lineage>
        <taxon>Eukaryota</taxon>
        <taxon>Fungi</taxon>
        <taxon>Dikarya</taxon>
        <taxon>Ascomycota</taxon>
        <taxon>Pezizomycotina</taxon>
        <taxon>Dothideomycetes</taxon>
        <taxon>Pleosporomycetidae</taxon>
        <taxon>Pleosporales</taxon>
        <taxon>Pleosporineae</taxon>
        <taxon>Phaeosphaeriaceae</taxon>
        <taxon>Ophiobolus</taxon>
    </lineage>
</organism>
<proteinExistence type="predicted"/>
<dbReference type="Gene3D" id="4.10.240.10">
    <property type="entry name" value="Zn(2)-C6 fungal-type DNA-binding domain"/>
    <property type="match status" value="1"/>
</dbReference>
<evidence type="ECO:0000256" key="1">
    <source>
        <dbReference type="ARBA" id="ARBA00004123"/>
    </source>
</evidence>
<dbReference type="GO" id="GO:0000981">
    <property type="term" value="F:DNA-binding transcription factor activity, RNA polymerase II-specific"/>
    <property type="evidence" value="ECO:0007669"/>
    <property type="project" value="InterPro"/>
</dbReference>
<sequence>MAEDDKVGHRSTRRVRTRHGCLNCKTKRRKCDEIKPTCRRCSDRGDTCEWGSRLIFREANALGVNHQQRPLAQNKRKAPTRFEIKDVTAEVIRDYQHYEPTDDKYQQSRSPPERPPSSSTVDVTVIQPQDPPAWHEEPAFQGTMSNFRDVQGREMEDGPSQLNESRLSFDLPDLGNVDTMWHSPSASWNFDDSVFIPGSAYLDAHFTLRNHLMHEIKSTENTCHATPDASGHDLPLYSGPGLETSTSHSINNPEPSYDSRPGGLNLSQTIVPHLTEEGEFMLWKNWVDEIAPWVDKFDGERHFQHTLPVIARSHDHLRYAILAVSARQLERKQRSRQTERSLSLYQMAIQLILPELHTRSTAVIASCVVLCVLEMSISSAKAWRQHLDGCAHLIEAVGINGFSGGVHQALFWCFARMDVCSGLIASEKTLISVEHWATGIDLDTDVNLFRSNDDFNSHACYSVYLCAQVLDLLAFLPHLAERVGAPLPVVPGPDDEYTSRWKKLWSHIESWYAERPAEMLPVFSTTIPSEPFPKLLFSNPAAISGNQQYHTAAILMLQYKPSNMTATPKPRSIFWHARQICAISMSNDHHGAWANSIQPLWIAGQWMSHESEQKAILSLLARIEREMGWGTKWRAEDLKEFWGFGGK</sequence>
<dbReference type="OrthoDB" id="415590at2759"/>
<dbReference type="CDD" id="cd00067">
    <property type="entry name" value="GAL4"/>
    <property type="match status" value="1"/>
</dbReference>
<comment type="subcellular location">
    <subcellularLocation>
        <location evidence="1">Nucleus</location>
    </subcellularLocation>
</comment>
<protein>
    <recommendedName>
        <fullName evidence="4">Zn(2)-C6 fungal-type domain-containing protein</fullName>
    </recommendedName>
</protein>
<evidence type="ECO:0000256" key="2">
    <source>
        <dbReference type="ARBA" id="ARBA00023242"/>
    </source>
</evidence>
<dbReference type="SMART" id="SM00066">
    <property type="entry name" value="GAL4"/>
    <property type="match status" value="1"/>
</dbReference>
<name>A0A6A7AK57_9PLEO</name>
<accession>A0A6A7AK57</accession>
<feature type="region of interest" description="Disordered" evidence="3">
    <location>
        <begin position="240"/>
        <end position="262"/>
    </location>
</feature>
<dbReference type="InterPro" id="IPR036864">
    <property type="entry name" value="Zn2-C6_fun-type_DNA-bd_sf"/>
</dbReference>
<dbReference type="CDD" id="cd12148">
    <property type="entry name" value="fungal_TF_MHR"/>
    <property type="match status" value="1"/>
</dbReference>
<keyword evidence="6" id="KW-1185">Reference proteome</keyword>
<dbReference type="EMBL" id="MU006216">
    <property type="protein sequence ID" value="KAF2832975.1"/>
    <property type="molecule type" value="Genomic_DNA"/>
</dbReference>
<dbReference type="PROSITE" id="PS50048">
    <property type="entry name" value="ZN2_CY6_FUNGAL_2"/>
    <property type="match status" value="1"/>
</dbReference>
<dbReference type="SUPFAM" id="SSF57701">
    <property type="entry name" value="Zn2/Cys6 DNA-binding domain"/>
    <property type="match status" value="1"/>
</dbReference>
<dbReference type="InterPro" id="IPR001138">
    <property type="entry name" value="Zn2Cys6_DnaBD"/>
</dbReference>
<dbReference type="PANTHER" id="PTHR37534:SF4">
    <property type="entry name" value="ZN(II)2CYS6 TRANSCRIPTION FACTOR (EUROFUNG)"/>
    <property type="match status" value="1"/>
</dbReference>
<dbReference type="InterPro" id="IPR021858">
    <property type="entry name" value="Fun_TF"/>
</dbReference>
<dbReference type="PANTHER" id="PTHR37534">
    <property type="entry name" value="TRANSCRIPTIONAL ACTIVATOR PROTEIN UGA3"/>
    <property type="match status" value="1"/>
</dbReference>
<evidence type="ECO:0000313" key="5">
    <source>
        <dbReference type="EMBL" id="KAF2832975.1"/>
    </source>
</evidence>
<gene>
    <name evidence="5" type="ORF">CC86DRAFT_461440</name>
</gene>
<dbReference type="GO" id="GO:0000976">
    <property type="term" value="F:transcription cis-regulatory region binding"/>
    <property type="evidence" value="ECO:0007669"/>
    <property type="project" value="TreeGrafter"/>
</dbReference>
<dbReference type="Pfam" id="PF11951">
    <property type="entry name" value="Fungal_trans_2"/>
    <property type="match status" value="1"/>
</dbReference>
<feature type="domain" description="Zn(2)-C6 fungal-type" evidence="4">
    <location>
        <begin position="20"/>
        <end position="50"/>
    </location>
</feature>
<dbReference type="AlphaFoldDB" id="A0A6A7AK57"/>
<evidence type="ECO:0000259" key="4">
    <source>
        <dbReference type="PROSITE" id="PS50048"/>
    </source>
</evidence>
<dbReference type="GO" id="GO:0008270">
    <property type="term" value="F:zinc ion binding"/>
    <property type="evidence" value="ECO:0007669"/>
    <property type="project" value="InterPro"/>
</dbReference>
<feature type="compositionally biased region" description="Polar residues" evidence="3">
    <location>
        <begin position="243"/>
        <end position="254"/>
    </location>
</feature>
<reference evidence="5" key="1">
    <citation type="journal article" date="2020" name="Stud. Mycol.">
        <title>101 Dothideomycetes genomes: a test case for predicting lifestyles and emergence of pathogens.</title>
        <authorList>
            <person name="Haridas S."/>
            <person name="Albert R."/>
            <person name="Binder M."/>
            <person name="Bloem J."/>
            <person name="Labutti K."/>
            <person name="Salamov A."/>
            <person name="Andreopoulos B."/>
            <person name="Baker S."/>
            <person name="Barry K."/>
            <person name="Bills G."/>
            <person name="Bluhm B."/>
            <person name="Cannon C."/>
            <person name="Castanera R."/>
            <person name="Culley D."/>
            <person name="Daum C."/>
            <person name="Ezra D."/>
            <person name="Gonzalez J."/>
            <person name="Henrissat B."/>
            <person name="Kuo A."/>
            <person name="Liang C."/>
            <person name="Lipzen A."/>
            <person name="Lutzoni F."/>
            <person name="Magnuson J."/>
            <person name="Mondo S."/>
            <person name="Nolan M."/>
            <person name="Ohm R."/>
            <person name="Pangilinan J."/>
            <person name="Park H.-J."/>
            <person name="Ramirez L."/>
            <person name="Alfaro M."/>
            <person name="Sun H."/>
            <person name="Tritt A."/>
            <person name="Yoshinaga Y."/>
            <person name="Zwiers L.-H."/>
            <person name="Turgeon B."/>
            <person name="Goodwin S."/>
            <person name="Spatafora J."/>
            <person name="Crous P."/>
            <person name="Grigoriev I."/>
        </authorList>
    </citation>
    <scope>NUCLEOTIDE SEQUENCE</scope>
    <source>
        <strain evidence="5">CBS 113818</strain>
    </source>
</reference>
<evidence type="ECO:0000313" key="6">
    <source>
        <dbReference type="Proteomes" id="UP000799424"/>
    </source>
</evidence>
<dbReference type="GO" id="GO:0045944">
    <property type="term" value="P:positive regulation of transcription by RNA polymerase II"/>
    <property type="evidence" value="ECO:0007669"/>
    <property type="project" value="TreeGrafter"/>
</dbReference>